<dbReference type="PROSITE" id="PS50109">
    <property type="entry name" value="HIS_KIN"/>
    <property type="match status" value="1"/>
</dbReference>
<dbReference type="Proteomes" id="UP000192920">
    <property type="component" value="Unassembled WGS sequence"/>
</dbReference>
<dbReference type="AlphaFoldDB" id="A0A1Y6BMU3"/>
<dbReference type="InterPro" id="IPR003594">
    <property type="entry name" value="HATPase_dom"/>
</dbReference>
<dbReference type="InterPro" id="IPR004358">
    <property type="entry name" value="Sig_transdc_His_kin-like_C"/>
</dbReference>
<dbReference type="EMBL" id="FXAG01000008">
    <property type="protein sequence ID" value="SMF19740.1"/>
    <property type="molecule type" value="Genomic_DNA"/>
</dbReference>
<keyword evidence="5" id="KW-0418">Kinase</keyword>
<comment type="catalytic activity">
    <reaction evidence="1">
        <text>ATP + protein L-histidine = ADP + protein N-phospho-L-histidine.</text>
        <dbReference type="EC" id="2.7.13.3"/>
    </reaction>
</comment>
<accession>A0A1Y6BMU3</accession>
<evidence type="ECO:0000256" key="2">
    <source>
        <dbReference type="ARBA" id="ARBA00012438"/>
    </source>
</evidence>
<keyword evidence="6" id="KW-1185">Reference proteome</keyword>
<dbReference type="InterPro" id="IPR036097">
    <property type="entry name" value="HisK_dim/P_sf"/>
</dbReference>
<dbReference type="SUPFAM" id="SSF55874">
    <property type="entry name" value="ATPase domain of HSP90 chaperone/DNA topoisomerase II/histidine kinase"/>
    <property type="match status" value="1"/>
</dbReference>
<dbReference type="RefSeq" id="WP_085276099.1">
    <property type="nucleotide sequence ID" value="NZ_FXAG01000008.1"/>
</dbReference>
<dbReference type="STRING" id="1123014.SAMN02745746_01815"/>
<keyword evidence="3" id="KW-0175">Coiled coil</keyword>
<dbReference type="PANTHER" id="PTHR43065:SF42">
    <property type="entry name" value="TWO-COMPONENT SENSOR PPRA"/>
    <property type="match status" value="1"/>
</dbReference>
<sequence>MRTFTGKLVIWLLGGATLLLTGLGVVCNDYSRREDQSEYMALSKSLTHRLELTLPHGVWQLDEPYLRQLLDAELAWSAVEAIRIQGDAGLNLGRIRDGRAVRDMTPADQPEADDRLSVAITYLKQEQLAQATVYLSRESLRLKEQQRRLDLLLQVLLLDGGLWLLLRYALQRHLRQPLGQLRQQLEKALDQSAPEPAADNTGAISQEFAPLLDSARRLGEQRRLDLATLQRADARAQEEKQRAQQAFQQLELAQQTLEESENLATLGRLGADVAHEINTPIGVTLSTASSLANTTHYLTESLNAGTIKKSEFLDYLAHTEESCQLLLSSAERAADLVHSFRQIAQDQTGETRRQFPLTAYLEEIVRNLKPQPESANLDIELHGELDVLMDSYPGALFQVVSQLLENATLHAFQPGQRGRIRLESALRGARHVRISVSDSGCGIAPENRDRVFEPFFTTRGGQEHRGLGLYLANSKARQPLGGTLTVASRPGQGSVFTLDIPCQAPF</sequence>
<name>A0A1Y6BMU3_9NEIS</name>
<reference evidence="6" key="1">
    <citation type="submission" date="2017-04" db="EMBL/GenBank/DDBJ databases">
        <authorList>
            <person name="Varghese N."/>
            <person name="Submissions S."/>
        </authorList>
    </citation>
    <scope>NUCLEOTIDE SEQUENCE [LARGE SCALE GENOMIC DNA]</scope>
    <source>
        <strain evidence="6">DSM 22618</strain>
    </source>
</reference>
<organism evidence="5 6">
    <name type="scientific">Pseudogulbenkiania subflava DSM 22618</name>
    <dbReference type="NCBI Taxonomy" id="1123014"/>
    <lineage>
        <taxon>Bacteria</taxon>
        <taxon>Pseudomonadati</taxon>
        <taxon>Pseudomonadota</taxon>
        <taxon>Betaproteobacteria</taxon>
        <taxon>Neisseriales</taxon>
        <taxon>Chromobacteriaceae</taxon>
        <taxon>Pseudogulbenkiania</taxon>
    </lineage>
</organism>
<dbReference type="Pfam" id="PF02518">
    <property type="entry name" value="HATPase_c"/>
    <property type="match status" value="1"/>
</dbReference>
<evidence type="ECO:0000256" key="3">
    <source>
        <dbReference type="SAM" id="Coils"/>
    </source>
</evidence>
<evidence type="ECO:0000313" key="5">
    <source>
        <dbReference type="EMBL" id="SMF19740.1"/>
    </source>
</evidence>
<feature type="coiled-coil region" evidence="3">
    <location>
        <begin position="226"/>
        <end position="263"/>
    </location>
</feature>
<evidence type="ECO:0000259" key="4">
    <source>
        <dbReference type="PROSITE" id="PS50109"/>
    </source>
</evidence>
<dbReference type="PANTHER" id="PTHR43065">
    <property type="entry name" value="SENSOR HISTIDINE KINASE"/>
    <property type="match status" value="1"/>
</dbReference>
<gene>
    <name evidence="5" type="ORF">SAMN02745746_01815</name>
</gene>
<dbReference type="InterPro" id="IPR036890">
    <property type="entry name" value="HATPase_C_sf"/>
</dbReference>
<dbReference type="GO" id="GO:0000155">
    <property type="term" value="F:phosphorelay sensor kinase activity"/>
    <property type="evidence" value="ECO:0007669"/>
    <property type="project" value="InterPro"/>
</dbReference>
<dbReference type="Gene3D" id="1.10.287.130">
    <property type="match status" value="1"/>
</dbReference>
<feature type="domain" description="Histidine kinase" evidence="4">
    <location>
        <begin position="272"/>
        <end position="504"/>
    </location>
</feature>
<dbReference type="SUPFAM" id="SSF47384">
    <property type="entry name" value="Homodimeric domain of signal transducing histidine kinase"/>
    <property type="match status" value="1"/>
</dbReference>
<dbReference type="SMART" id="SM00387">
    <property type="entry name" value="HATPase_c"/>
    <property type="match status" value="1"/>
</dbReference>
<evidence type="ECO:0000256" key="1">
    <source>
        <dbReference type="ARBA" id="ARBA00000085"/>
    </source>
</evidence>
<dbReference type="Gene3D" id="3.30.565.10">
    <property type="entry name" value="Histidine kinase-like ATPase, C-terminal domain"/>
    <property type="match status" value="1"/>
</dbReference>
<dbReference type="InterPro" id="IPR005467">
    <property type="entry name" value="His_kinase_dom"/>
</dbReference>
<evidence type="ECO:0000313" key="6">
    <source>
        <dbReference type="Proteomes" id="UP000192920"/>
    </source>
</evidence>
<protein>
    <recommendedName>
        <fullName evidence="2">histidine kinase</fullName>
        <ecNumber evidence="2">2.7.13.3</ecNumber>
    </recommendedName>
</protein>
<proteinExistence type="predicted"/>
<dbReference type="PRINTS" id="PR00344">
    <property type="entry name" value="BCTRLSENSOR"/>
</dbReference>
<keyword evidence="5" id="KW-0808">Transferase</keyword>
<dbReference type="EC" id="2.7.13.3" evidence="2"/>